<protein>
    <submittedName>
        <fullName evidence="4">TonB-linked outer membrane protein, SusC/RagA family</fullName>
    </submittedName>
</protein>
<keyword evidence="1" id="KW-0998">Cell outer membrane</keyword>
<feature type="region of interest" description="Disordered" evidence="2">
    <location>
        <begin position="1046"/>
        <end position="1065"/>
    </location>
</feature>
<dbReference type="Proteomes" id="UP000184164">
    <property type="component" value="Unassembled WGS sequence"/>
</dbReference>
<reference evidence="4 5" key="1">
    <citation type="submission" date="2016-11" db="EMBL/GenBank/DDBJ databases">
        <authorList>
            <person name="Jaros S."/>
            <person name="Januszkiewicz K."/>
            <person name="Wedrychowicz H."/>
        </authorList>
    </citation>
    <scope>NUCLEOTIDE SEQUENCE [LARGE SCALE GENOMIC DNA]</scope>
    <source>
        <strain evidence="4 5">DSM 26910</strain>
    </source>
</reference>
<comment type="subcellular location">
    <subcellularLocation>
        <location evidence="1">Cell outer membrane</location>
        <topology evidence="1">Multi-pass membrane protein</topology>
    </subcellularLocation>
</comment>
<dbReference type="InterPro" id="IPR023997">
    <property type="entry name" value="TonB-dep_OMP_SusC/RagA_CS"/>
</dbReference>
<dbReference type="Pfam" id="PF13715">
    <property type="entry name" value="CarbopepD_reg_2"/>
    <property type="match status" value="1"/>
</dbReference>
<keyword evidence="1" id="KW-0472">Membrane</keyword>
<dbReference type="GO" id="GO:0009279">
    <property type="term" value="C:cell outer membrane"/>
    <property type="evidence" value="ECO:0007669"/>
    <property type="project" value="UniProtKB-SubCell"/>
</dbReference>
<feature type="domain" description="TonB-dependent receptor plug" evidence="3">
    <location>
        <begin position="234"/>
        <end position="339"/>
    </location>
</feature>
<dbReference type="RefSeq" id="WP_083570509.1">
    <property type="nucleotide sequence ID" value="NZ_FQUM01000001.1"/>
</dbReference>
<dbReference type="InterPro" id="IPR039426">
    <property type="entry name" value="TonB-dep_rcpt-like"/>
</dbReference>
<keyword evidence="5" id="KW-1185">Reference proteome</keyword>
<proteinExistence type="inferred from homology"/>
<dbReference type="OrthoDB" id="721000at2"/>
<dbReference type="STRING" id="1484053.SAMN05444274_101258"/>
<gene>
    <name evidence="4" type="ORF">SAMN05444274_101258</name>
</gene>
<dbReference type="InterPro" id="IPR012910">
    <property type="entry name" value="Plug_dom"/>
</dbReference>
<evidence type="ECO:0000259" key="3">
    <source>
        <dbReference type="Pfam" id="PF07715"/>
    </source>
</evidence>
<keyword evidence="1" id="KW-0813">Transport</keyword>
<comment type="similarity">
    <text evidence="1">Belongs to the TonB-dependent receptor family.</text>
</comment>
<dbReference type="EMBL" id="FQUM01000001">
    <property type="protein sequence ID" value="SHE39534.1"/>
    <property type="molecule type" value="Genomic_DNA"/>
</dbReference>
<dbReference type="InterPro" id="IPR037066">
    <property type="entry name" value="Plug_dom_sf"/>
</dbReference>
<evidence type="ECO:0000313" key="4">
    <source>
        <dbReference type="EMBL" id="SHE39534.1"/>
    </source>
</evidence>
<dbReference type="AlphaFoldDB" id="A0A1M4T552"/>
<dbReference type="Gene3D" id="2.60.40.1120">
    <property type="entry name" value="Carboxypeptidase-like, regulatory domain"/>
    <property type="match status" value="1"/>
</dbReference>
<sequence>MKKKQKLRCFPRGSLSKIVLKMKLLTILMFSVLIVSSAESYSQAAKFNLKLKDVKIQEVFEYIEANSEFILLYNEKWVDIDRRVSVNVKDETVEKVLDQTFRNTGNLYHIYDRQIVVLGEGERGNKGIDGRATNGIQFQQDGSLQIRGKVTDVNGQPVPGVNVTVEGTLKGTITDFDGYYIIQAKKGDVLVYSFIGFEKQTVEVTEKLAIDIILKEAVTLLEEAVVVGMGSQRKASVIGSISSIKTEELAIPQRSLVSTLSGRIAGATIVQRSGEPGYDNASFWVRGIATLGSNKSPLVLVDGVERDMTNISVEEVESISILKDASATAVYGVRAANGVVLVTTRKGVAQKPVVEFKLESGISDLPNMPKFVGGADYARLYNEAFGQENYSKEYINYLEKDVNRFLYPNVNWFDQIFKKWSNNTNANITIRGGGERARYFISGGFMEDNGNFKDYDLNDYNTNINLKRYNFRSNVDITITKSTIVNLELGANLIDIHEPGVGNRSLYGRWFGSPSDELFYWAYLSTPLSSPVRLPVGKNSDGSVEWGWGAPSQVGELNPAERLHGSGYNTRFNTQITSQVVLNQDLSMLLDGLNFKGFFSFDSNNNTIQRRNKLSSSYSVDGIDDETGDLIVKEVNVGQEFLGYSSSAGSDRAIEAKAQLNYDKSFGTNHRVGGMFMYYQRDYINGSAGSSIMALPYRKQGVAFRGTYSFKDTYFGEFNLGYNGSENFPKENRFGLFPAGAVGYLISNESFWNPEVINLLKIRASLGLVGSDALPNNYRYGYLSTWGSGLGSYAFGFNPTVVSGIGEDQIGVSNLTWEKGLKKNVGFELGLFENAFNMDVDLFHERRSDILIQRGSMPAIAGLNQTPYANMGIMENRGVETTLELSKTINKFSYRFYGNFSFTRNKIIEMDEPQMEYEYRMRTGHPLGQQFGLIAEGLFKDQKEIDDSPEQKFGVVRPGDVKYKDINKDGVIDADDETAIGYTNIPEIIYGFGTQLMWNGVDFGIFFRGQARVSYGLGGSTFVPFSEGVGKGNVFEKALDRWTEDNPDPNAFYPRHSDGRSSNNWQPSTRNIYDGSLLRLADVELGYSFNNKLVSRVGLRSVRVHVLASNVAVFAPWDMWDPETASSNGSRYPIPRKINFGIRTTF</sequence>
<dbReference type="FunFam" id="2.170.130.10:FF:000003">
    <property type="entry name" value="SusC/RagA family TonB-linked outer membrane protein"/>
    <property type="match status" value="1"/>
</dbReference>
<keyword evidence="1" id="KW-1134">Transmembrane beta strand</keyword>
<evidence type="ECO:0000313" key="5">
    <source>
        <dbReference type="Proteomes" id="UP000184164"/>
    </source>
</evidence>
<organism evidence="4 5">
    <name type="scientific">Mariniphaga anaerophila</name>
    <dbReference type="NCBI Taxonomy" id="1484053"/>
    <lineage>
        <taxon>Bacteria</taxon>
        <taxon>Pseudomonadati</taxon>
        <taxon>Bacteroidota</taxon>
        <taxon>Bacteroidia</taxon>
        <taxon>Marinilabiliales</taxon>
        <taxon>Prolixibacteraceae</taxon>
        <taxon>Mariniphaga</taxon>
    </lineage>
</organism>
<dbReference type="Gene3D" id="2.170.130.10">
    <property type="entry name" value="TonB-dependent receptor, plug domain"/>
    <property type="match status" value="1"/>
</dbReference>
<dbReference type="Pfam" id="PF07715">
    <property type="entry name" value="Plug"/>
    <property type="match status" value="1"/>
</dbReference>
<accession>A0A1M4T552</accession>
<dbReference type="NCBIfam" id="TIGR04056">
    <property type="entry name" value="OMP_RagA_SusC"/>
    <property type="match status" value="1"/>
</dbReference>
<keyword evidence="1" id="KW-0812">Transmembrane</keyword>
<evidence type="ECO:0000256" key="2">
    <source>
        <dbReference type="SAM" id="MobiDB-lite"/>
    </source>
</evidence>
<dbReference type="SUPFAM" id="SSF56935">
    <property type="entry name" value="Porins"/>
    <property type="match status" value="1"/>
</dbReference>
<evidence type="ECO:0000256" key="1">
    <source>
        <dbReference type="PROSITE-ProRule" id="PRU01360"/>
    </source>
</evidence>
<dbReference type="InterPro" id="IPR008969">
    <property type="entry name" value="CarboxyPept-like_regulatory"/>
</dbReference>
<name>A0A1M4T552_9BACT</name>
<dbReference type="SUPFAM" id="SSF49464">
    <property type="entry name" value="Carboxypeptidase regulatory domain-like"/>
    <property type="match status" value="1"/>
</dbReference>
<dbReference type="NCBIfam" id="TIGR04057">
    <property type="entry name" value="SusC_RagA_signa"/>
    <property type="match status" value="1"/>
</dbReference>
<dbReference type="PROSITE" id="PS52016">
    <property type="entry name" value="TONB_DEPENDENT_REC_3"/>
    <property type="match status" value="1"/>
</dbReference>
<dbReference type="InterPro" id="IPR023996">
    <property type="entry name" value="TonB-dep_OMP_SusC/RagA"/>
</dbReference>